<dbReference type="InterPro" id="IPR014710">
    <property type="entry name" value="RmlC-like_jellyroll"/>
</dbReference>
<dbReference type="Pfam" id="PF00190">
    <property type="entry name" value="Cupin_1"/>
    <property type="match status" value="1"/>
</dbReference>
<evidence type="ECO:0000259" key="1">
    <source>
        <dbReference type="Pfam" id="PF00190"/>
    </source>
</evidence>
<gene>
    <name evidence="2" type="ORF">CJN711_LOCUS7836</name>
</gene>
<dbReference type="PANTHER" id="PTHR36440:SF1">
    <property type="entry name" value="PUTATIVE (AFU_ORTHOLOGUE AFUA_8G07350)-RELATED"/>
    <property type="match status" value="1"/>
</dbReference>
<proteinExistence type="predicted"/>
<dbReference type="SUPFAM" id="SSF51182">
    <property type="entry name" value="RmlC-like cupins"/>
    <property type="match status" value="1"/>
</dbReference>
<dbReference type="Gene3D" id="2.60.120.10">
    <property type="entry name" value="Jelly Rolls"/>
    <property type="match status" value="1"/>
</dbReference>
<feature type="domain" description="Cupin type-1" evidence="1">
    <location>
        <begin position="49"/>
        <end position="140"/>
    </location>
</feature>
<comment type="caution">
    <text evidence="2">The sequence shown here is derived from an EMBL/GenBank/DDBJ whole genome shotgun (WGS) entry which is preliminary data.</text>
</comment>
<dbReference type="InterPro" id="IPR011051">
    <property type="entry name" value="RmlC_Cupin_sf"/>
</dbReference>
<sequence>MIFSSNGANVTSQFTFPDVKSDPYPVLVQGPAGELFNFTKIGYSTNNTFALAYATLPPNAGPFPHIHHYTNEWFYFPKGGIVIFSSNQTYPNENQIPNGVQLPKTSMHRYHTKPGDLIFGPSFYVHGFLNEENVSHSLILVWTPDVISEYFFQVGQIVTDPNNLPPVADINKRLLVSEAPKYGINQSSYWDEYVESWDDDWQPPLGMNAHGQELLNMLGSTVVQNVTYQTTTSHAPSIKASPVFSCPMAFMIVHVLCILF</sequence>
<evidence type="ECO:0000313" key="2">
    <source>
        <dbReference type="EMBL" id="CAF1115828.1"/>
    </source>
</evidence>
<dbReference type="AlphaFoldDB" id="A0A814Q6I8"/>
<protein>
    <recommendedName>
        <fullName evidence="1">Cupin type-1 domain-containing protein</fullName>
    </recommendedName>
</protein>
<dbReference type="Proteomes" id="UP000663855">
    <property type="component" value="Unassembled WGS sequence"/>
</dbReference>
<evidence type="ECO:0000313" key="3">
    <source>
        <dbReference type="Proteomes" id="UP000663855"/>
    </source>
</evidence>
<dbReference type="EMBL" id="CAJNOV010002778">
    <property type="protein sequence ID" value="CAF1115828.1"/>
    <property type="molecule type" value="Genomic_DNA"/>
</dbReference>
<dbReference type="InterPro" id="IPR006045">
    <property type="entry name" value="Cupin_1"/>
</dbReference>
<accession>A0A814Q6I8</accession>
<dbReference type="InterPro" id="IPR053146">
    <property type="entry name" value="QDO-like"/>
</dbReference>
<reference evidence="2" key="1">
    <citation type="submission" date="2021-02" db="EMBL/GenBank/DDBJ databases">
        <authorList>
            <person name="Nowell W R."/>
        </authorList>
    </citation>
    <scope>NUCLEOTIDE SEQUENCE</scope>
</reference>
<organism evidence="2 3">
    <name type="scientific">Rotaria magnacalcarata</name>
    <dbReference type="NCBI Taxonomy" id="392030"/>
    <lineage>
        <taxon>Eukaryota</taxon>
        <taxon>Metazoa</taxon>
        <taxon>Spiralia</taxon>
        <taxon>Gnathifera</taxon>
        <taxon>Rotifera</taxon>
        <taxon>Eurotatoria</taxon>
        <taxon>Bdelloidea</taxon>
        <taxon>Philodinida</taxon>
        <taxon>Philodinidae</taxon>
        <taxon>Rotaria</taxon>
    </lineage>
</organism>
<name>A0A814Q6I8_9BILA</name>
<dbReference type="PANTHER" id="PTHR36440">
    <property type="entry name" value="PUTATIVE (AFU_ORTHOLOGUE AFUA_8G07350)-RELATED"/>
    <property type="match status" value="1"/>
</dbReference>